<dbReference type="GO" id="GO:0051213">
    <property type="term" value="F:dioxygenase activity"/>
    <property type="evidence" value="ECO:0007669"/>
    <property type="project" value="InterPro"/>
</dbReference>
<dbReference type="OrthoDB" id="6681382at2"/>
<accession>A0A2I0SYE5</accession>
<comment type="caution">
    <text evidence="1">The sequence shown here is derived from an EMBL/GenBank/DDBJ whole genome shotgun (WGS) entry which is preliminary data.</text>
</comment>
<organism evidence="1 2">
    <name type="scientific">Streptomyces populi</name>
    <dbReference type="NCBI Taxonomy" id="2058924"/>
    <lineage>
        <taxon>Bacteria</taxon>
        <taxon>Bacillati</taxon>
        <taxon>Actinomycetota</taxon>
        <taxon>Actinomycetes</taxon>
        <taxon>Kitasatosporales</taxon>
        <taxon>Streptomycetaceae</taxon>
        <taxon>Streptomyces</taxon>
    </lineage>
</organism>
<dbReference type="Pfam" id="PF10014">
    <property type="entry name" value="2OG-Fe_Oxy_2"/>
    <property type="match status" value="1"/>
</dbReference>
<name>A0A2I0SYE5_9ACTN</name>
<proteinExistence type="predicted"/>
<sequence>MVSVLESELSKNGFDKWNLAEVFGVTESDSNYRALAGEYDDLPEDPYAAGSGRYRRYARGLYLPWSKEFSWIPATEDQSREGMNGYYQGDHNPEYPGVVRNLPAISERGRNNQLLLDIIDFDFQQTRWNDVDAVWPLHVGVHFIKLSIDEDGGEAVSSPNELHQDGEPFVFAHLMYRRNAEGGNNVIAPPKYRGMQPHQVPEDEVMASFELTRPLEAYGITDKLVSHYVGPIRKGTGEGPGERAILLTDFVPMRQLI</sequence>
<dbReference type="Proteomes" id="UP000236178">
    <property type="component" value="Unassembled WGS sequence"/>
</dbReference>
<evidence type="ECO:0008006" key="3">
    <source>
        <dbReference type="Google" id="ProtNLM"/>
    </source>
</evidence>
<reference evidence="1 2" key="1">
    <citation type="submission" date="2017-12" db="EMBL/GenBank/DDBJ databases">
        <title>Streptomyces populusis sp. nov., a novel endophytic actinobacterium isolated from stems of Populus adenopoda Maxim.</title>
        <authorList>
            <person name="Wang Z."/>
        </authorList>
    </citation>
    <scope>NUCLEOTIDE SEQUENCE [LARGE SCALE GENOMIC DNA]</scope>
    <source>
        <strain evidence="1 2">A249</strain>
    </source>
</reference>
<dbReference type="AlphaFoldDB" id="A0A2I0SYE5"/>
<evidence type="ECO:0000313" key="2">
    <source>
        <dbReference type="Proteomes" id="UP000236178"/>
    </source>
</evidence>
<dbReference type="EMBL" id="PJOS01000001">
    <property type="protein sequence ID" value="PKT74942.1"/>
    <property type="molecule type" value="Genomic_DNA"/>
</dbReference>
<dbReference type="Gene3D" id="2.60.120.620">
    <property type="entry name" value="q2cbj1_9rhob like domain"/>
    <property type="match status" value="1"/>
</dbReference>
<dbReference type="InterPro" id="IPR018724">
    <property type="entry name" value="2OG-Fe_dioxygenase"/>
</dbReference>
<evidence type="ECO:0000313" key="1">
    <source>
        <dbReference type="EMBL" id="PKT74942.1"/>
    </source>
</evidence>
<protein>
    <recommendedName>
        <fullName evidence="3">2OG-Fe dioxygenase family protein</fullName>
    </recommendedName>
</protein>
<gene>
    <name evidence="1" type="ORF">CW362_00675</name>
</gene>
<keyword evidence="2" id="KW-1185">Reference proteome</keyword>